<dbReference type="FunFam" id="3.40.50.300:FF:000245">
    <property type="entry name" value="C-1-tetrahydrofolate synthase, cytoplasmic"/>
    <property type="match status" value="1"/>
</dbReference>
<dbReference type="Proteomes" id="UP000094565">
    <property type="component" value="Chromosome 2"/>
</dbReference>
<dbReference type="AlphaFoldDB" id="A0A1B2JDS5"/>
<evidence type="ECO:0000256" key="5">
    <source>
        <dbReference type="ARBA" id="ARBA00022598"/>
    </source>
</evidence>
<dbReference type="SUPFAM" id="SSF52540">
    <property type="entry name" value="P-loop containing nucleoside triphosphate hydrolases"/>
    <property type="match status" value="1"/>
</dbReference>
<keyword evidence="8" id="KW-0067">ATP-binding</keyword>
<comment type="pathway">
    <text evidence="1">One-carbon metabolism; tetrahydrofolate interconversion.</text>
</comment>
<evidence type="ECO:0000256" key="3">
    <source>
        <dbReference type="ARBA" id="ARBA00012295"/>
    </source>
</evidence>
<keyword evidence="6" id="KW-0547">Nucleotide-binding</keyword>
<dbReference type="Gene3D" id="3.10.410.10">
    <property type="entry name" value="Formyltetrahydrofolate synthetase, domain 3"/>
    <property type="match status" value="1"/>
</dbReference>
<name>A0A1B2JDS5_PICPA</name>
<proteinExistence type="inferred from homology"/>
<comment type="subunit">
    <text evidence="2">Homodimer.</text>
</comment>
<dbReference type="InterPro" id="IPR000559">
    <property type="entry name" value="Formate_THF_ligase"/>
</dbReference>
<dbReference type="GO" id="GO:0005524">
    <property type="term" value="F:ATP binding"/>
    <property type="evidence" value="ECO:0007669"/>
    <property type="project" value="UniProtKB-KW"/>
</dbReference>
<dbReference type="PROSITE" id="PS00721">
    <property type="entry name" value="FTHFS_1"/>
    <property type="match status" value="1"/>
</dbReference>
<dbReference type="Gene3D" id="1.10.8.770">
    <property type="match status" value="1"/>
</dbReference>
<keyword evidence="7" id="KW-0658">Purine biosynthesis</keyword>
<dbReference type="FunFam" id="3.40.50.300:FF:001123">
    <property type="entry name" value="C-1-tetrahydrofolate synthase, cytoplasmic isoform X2"/>
    <property type="match status" value="1"/>
</dbReference>
<organism evidence="9 10">
    <name type="scientific">Komagataella pastoris</name>
    <name type="common">Yeast</name>
    <name type="synonym">Pichia pastoris</name>
    <dbReference type="NCBI Taxonomy" id="4922"/>
    <lineage>
        <taxon>Eukaryota</taxon>
        <taxon>Fungi</taxon>
        <taxon>Dikarya</taxon>
        <taxon>Ascomycota</taxon>
        <taxon>Saccharomycotina</taxon>
        <taxon>Pichiomycetes</taxon>
        <taxon>Pichiales</taxon>
        <taxon>Pichiaceae</taxon>
        <taxon>Komagataella</taxon>
    </lineage>
</organism>
<dbReference type="InterPro" id="IPR020628">
    <property type="entry name" value="Formate_THF_ligase_CS"/>
</dbReference>
<dbReference type="EC" id="6.3.4.3" evidence="3"/>
<dbReference type="OrthoDB" id="5126881at2759"/>
<evidence type="ECO:0000256" key="1">
    <source>
        <dbReference type="ARBA" id="ARBA00004777"/>
    </source>
</evidence>
<evidence type="ECO:0000256" key="4">
    <source>
        <dbReference type="ARBA" id="ARBA00022563"/>
    </source>
</evidence>
<dbReference type="PROSITE" id="PS00722">
    <property type="entry name" value="FTHFS_2"/>
    <property type="match status" value="1"/>
</dbReference>
<dbReference type="GO" id="GO:0004329">
    <property type="term" value="F:formate-tetrahydrofolate ligase activity"/>
    <property type="evidence" value="ECO:0007669"/>
    <property type="project" value="UniProtKB-EC"/>
</dbReference>
<evidence type="ECO:0000256" key="6">
    <source>
        <dbReference type="ARBA" id="ARBA00022741"/>
    </source>
</evidence>
<dbReference type="UniPathway" id="UPA00193"/>
<dbReference type="InterPro" id="IPR027417">
    <property type="entry name" value="P-loop_NTPase"/>
</dbReference>
<dbReference type="FunFam" id="3.10.410.10:FF:000001">
    <property type="entry name" value="Putative formate--tetrahydrofolate ligase"/>
    <property type="match status" value="1"/>
</dbReference>
<dbReference type="Gene3D" id="3.40.50.300">
    <property type="entry name" value="P-loop containing nucleotide triphosphate hydrolases"/>
    <property type="match status" value="2"/>
</dbReference>
<dbReference type="CDD" id="cd00477">
    <property type="entry name" value="FTHFS"/>
    <property type="match status" value="1"/>
</dbReference>
<evidence type="ECO:0000256" key="7">
    <source>
        <dbReference type="ARBA" id="ARBA00022755"/>
    </source>
</evidence>
<protein>
    <recommendedName>
        <fullName evidence="3">formate--tetrahydrofolate ligase</fullName>
        <ecNumber evidence="3">6.3.4.3</ecNumber>
    </recommendedName>
</protein>
<dbReference type="GO" id="GO:0035999">
    <property type="term" value="P:tetrahydrofolate interconversion"/>
    <property type="evidence" value="ECO:0007669"/>
    <property type="project" value="UniProtKB-UniPathway"/>
</dbReference>
<evidence type="ECO:0000313" key="9">
    <source>
        <dbReference type="EMBL" id="ANZ76196.1"/>
    </source>
</evidence>
<dbReference type="HAMAP" id="MF_01543">
    <property type="entry name" value="FTHFS"/>
    <property type="match status" value="1"/>
</dbReference>
<keyword evidence="5" id="KW-0436">Ligase</keyword>
<dbReference type="GO" id="GO:0006164">
    <property type="term" value="P:purine nucleotide biosynthetic process"/>
    <property type="evidence" value="ECO:0007669"/>
    <property type="project" value="UniProtKB-KW"/>
</dbReference>
<evidence type="ECO:0000256" key="8">
    <source>
        <dbReference type="ARBA" id="ARBA00022840"/>
    </source>
</evidence>
<accession>A0A1B2JDS5</accession>
<keyword evidence="10" id="KW-1185">Reference proteome</keyword>
<keyword evidence="4" id="KW-0554">One-carbon metabolism</keyword>
<evidence type="ECO:0000313" key="10">
    <source>
        <dbReference type="Proteomes" id="UP000094565"/>
    </source>
</evidence>
<dbReference type="Pfam" id="PF01268">
    <property type="entry name" value="FTHFS"/>
    <property type="match status" value="1"/>
</dbReference>
<sequence length="653" mass="70817">MSDFKRLKLNLTKPVPSDYEISRNQQPKHITEVARESGVLDSEIEPYGAYKGKVSLDTLERLQDKVNGKYILVTGITPTPLGEGKSTTTVGLAQSLGSHLNRVAFANVRQPSMGPTFGVKGGAAGGGYSQVIPMDEFNMHITGDIHAIGMANNLLAAALDTRIFHESTQTDKGLWKRLCPEKKDGTRDIPIGLLPRIAKLGLDKKDPREWTEEEIGKFVRLDIDPKTITWKRVLDLNDRMLRGITIGQAPTEKGLTRETGFEITVASECMAILALCSSLKDMRERLGRMVVASNKSGEPVTCEDLGCAGALTAILKDAIKPNLMQTLEGTPVFVHAGPFANISIGASSVLADRIALKLAGTDPNLSNEERKSKEGYVITEAGFDFTMGGERFLNIKCRSSGLEPDVIVIVATVRALKVHGGGSEVKAGQQLPLEYTTENLEMLRTGCANLGKHIENAKQYGRSVIVAINKMSSDTDKEHDIIREEATKAGAIDAIVSNHWEEGGAGAVDLASGIIRAANNEYPGQQPEKFSFIYDLESTSIADKINAIAQKMYGAAEVEFLPQAQEKIKEYTAQGFDKLPICIAKTQYSLSHDAKLKGVPTGFKFPIRDIKASVGAGYLYALASEIQTIPGLATKCGFMNVEVNDKGEIEGLF</sequence>
<gene>
    <name evidence="9" type="primary">ADE3</name>
    <name evidence="9" type="ORF">ATY40_BA7503069</name>
</gene>
<reference evidence="9 10" key="1">
    <citation type="submission" date="2016-02" db="EMBL/GenBank/DDBJ databases">
        <title>Comparative genomic and transcriptomic foundation for Pichia pastoris.</title>
        <authorList>
            <person name="Love K.R."/>
            <person name="Shah K.A."/>
            <person name="Whittaker C.A."/>
            <person name="Wu J."/>
            <person name="Bartlett M.C."/>
            <person name="Ma D."/>
            <person name="Leeson R.L."/>
            <person name="Priest M."/>
            <person name="Young S.K."/>
            <person name="Love J.C."/>
        </authorList>
    </citation>
    <scope>NUCLEOTIDE SEQUENCE [LARGE SCALE GENOMIC DNA]</scope>
    <source>
        <strain evidence="9 10">ATCC 28485</strain>
    </source>
</reference>
<dbReference type="EMBL" id="CP014585">
    <property type="protein sequence ID" value="ANZ76196.1"/>
    <property type="molecule type" value="Genomic_DNA"/>
</dbReference>
<evidence type="ECO:0000256" key="2">
    <source>
        <dbReference type="ARBA" id="ARBA00011738"/>
    </source>
</evidence>